<evidence type="ECO:0008006" key="7">
    <source>
        <dbReference type="Google" id="ProtNLM"/>
    </source>
</evidence>
<evidence type="ECO:0000256" key="5">
    <source>
        <dbReference type="ARBA" id="ARBA00023242"/>
    </source>
</evidence>
<evidence type="ECO:0000256" key="1">
    <source>
        <dbReference type="ARBA" id="ARBA00004123"/>
    </source>
</evidence>
<dbReference type="SUPFAM" id="SSF101936">
    <property type="entry name" value="DNA-binding pseudobarrel domain"/>
    <property type="match status" value="1"/>
</dbReference>
<dbReference type="InterPro" id="IPR015300">
    <property type="entry name" value="DNA-bd_pseudobarrel_sf"/>
</dbReference>
<organism evidence="6">
    <name type="scientific">Aegilops tauschii</name>
    <name type="common">Tausch's goatgrass</name>
    <name type="synonym">Aegilops squarrosa</name>
    <dbReference type="NCBI Taxonomy" id="37682"/>
    <lineage>
        <taxon>Eukaryota</taxon>
        <taxon>Viridiplantae</taxon>
        <taxon>Streptophyta</taxon>
        <taxon>Embryophyta</taxon>
        <taxon>Tracheophyta</taxon>
        <taxon>Spermatophyta</taxon>
        <taxon>Magnoliopsida</taxon>
        <taxon>Liliopsida</taxon>
        <taxon>Poales</taxon>
        <taxon>Poaceae</taxon>
        <taxon>BOP clade</taxon>
        <taxon>Pooideae</taxon>
        <taxon>Triticodae</taxon>
        <taxon>Triticeae</taxon>
        <taxon>Triticinae</taxon>
        <taxon>Aegilops</taxon>
    </lineage>
</organism>
<comment type="subcellular location">
    <subcellularLocation>
        <location evidence="1">Nucleus</location>
    </subcellularLocation>
</comment>
<evidence type="ECO:0000313" key="6">
    <source>
        <dbReference type="EnsemblPlants" id="EMT04013"/>
    </source>
</evidence>
<dbReference type="AlphaFoldDB" id="M8BB88"/>
<proteinExistence type="predicted"/>
<dbReference type="PANTHER" id="PTHR34397:SF19">
    <property type="entry name" value="TF-B3 DOMAIN-CONTAINING PROTEIN"/>
    <property type="match status" value="1"/>
</dbReference>
<name>M8BB88_AEGTA</name>
<dbReference type="GO" id="GO:0005634">
    <property type="term" value="C:nucleus"/>
    <property type="evidence" value="ECO:0007669"/>
    <property type="project" value="UniProtKB-SubCell"/>
</dbReference>
<sequence>MDSRRRIDPAEEARHRQVMDSLGLYDADWALSKTLEQSDVQSGQNRLLLTKETVRGGPIPKFFPELEELGDDGLNAQNKVSVKVLDAEGHEKDVHLRYLNSNRAYRVVGSDWRRLVEESHMCKGDRLDMYACRRGDGERCLFVFRSKGGGDSSSCTGRAI</sequence>
<reference evidence="6" key="1">
    <citation type="submission" date="2015-06" db="UniProtKB">
        <authorList>
            <consortium name="EnsemblPlants"/>
        </authorList>
    </citation>
    <scope>IDENTIFICATION</scope>
</reference>
<protein>
    <recommendedName>
        <fullName evidence="7">TF-B3 domain-containing protein</fullName>
    </recommendedName>
</protein>
<evidence type="ECO:0000256" key="2">
    <source>
        <dbReference type="ARBA" id="ARBA00023015"/>
    </source>
</evidence>
<keyword evidence="2" id="KW-0805">Transcription regulation</keyword>
<evidence type="ECO:0000256" key="3">
    <source>
        <dbReference type="ARBA" id="ARBA00023125"/>
    </source>
</evidence>
<keyword evidence="4" id="KW-0804">Transcription</keyword>
<keyword evidence="3" id="KW-0238">DNA-binding</keyword>
<dbReference type="GO" id="GO:0003677">
    <property type="term" value="F:DNA binding"/>
    <property type="evidence" value="ECO:0007669"/>
    <property type="project" value="UniProtKB-KW"/>
</dbReference>
<dbReference type="Gene3D" id="2.40.330.10">
    <property type="entry name" value="DNA-binding pseudobarrel domain"/>
    <property type="match status" value="1"/>
</dbReference>
<dbReference type="PANTHER" id="PTHR34397">
    <property type="entry name" value="OS05G0237600 PROTEIN"/>
    <property type="match status" value="1"/>
</dbReference>
<keyword evidence="5" id="KW-0539">Nucleus</keyword>
<dbReference type="EnsemblPlants" id="EMT04013">
    <property type="protein sequence ID" value="EMT04013"/>
    <property type="gene ID" value="F775_43088"/>
</dbReference>
<accession>M8BB88</accession>
<evidence type="ECO:0000256" key="4">
    <source>
        <dbReference type="ARBA" id="ARBA00023163"/>
    </source>
</evidence>